<dbReference type="EMBL" id="SWKU01000054">
    <property type="protein sequence ID" value="KAF2993347.1"/>
    <property type="molecule type" value="Genomic_DNA"/>
</dbReference>
<dbReference type="OrthoDB" id="3788814at2759"/>
<dbReference type="InterPro" id="IPR018871">
    <property type="entry name" value="GLEYA_adhesin_domain"/>
</dbReference>
<dbReference type="SUPFAM" id="SSF56988">
    <property type="entry name" value="Anthrax protective antigen"/>
    <property type="match status" value="2"/>
</dbReference>
<comment type="caution">
    <text evidence="3">The sequence shown here is derived from an EMBL/GenBank/DDBJ whole genome shotgun (WGS) entry which is preliminary data.</text>
</comment>
<organism evidence="3 4">
    <name type="scientific">Curvularia kusanoi</name>
    <name type="common">Cochliobolus kusanoi</name>
    <dbReference type="NCBI Taxonomy" id="90978"/>
    <lineage>
        <taxon>Eukaryota</taxon>
        <taxon>Fungi</taxon>
        <taxon>Dikarya</taxon>
        <taxon>Ascomycota</taxon>
        <taxon>Pezizomycotina</taxon>
        <taxon>Dothideomycetes</taxon>
        <taxon>Pleosporomycetidae</taxon>
        <taxon>Pleosporales</taxon>
        <taxon>Pleosporineae</taxon>
        <taxon>Pleosporaceae</taxon>
        <taxon>Curvularia</taxon>
    </lineage>
</organism>
<gene>
    <name evidence="3" type="ORF">E8E13_000434</name>
</gene>
<name>A0A9P4T3F5_CURKU</name>
<proteinExistence type="predicted"/>
<evidence type="ECO:0000313" key="3">
    <source>
        <dbReference type="EMBL" id="KAF2993347.1"/>
    </source>
</evidence>
<dbReference type="Proteomes" id="UP000801428">
    <property type="component" value="Unassembled WGS sequence"/>
</dbReference>
<accession>A0A9P4T3F5</accession>
<feature type="domain" description="PA14" evidence="2">
    <location>
        <begin position="67"/>
        <end position="215"/>
    </location>
</feature>
<reference evidence="3" key="1">
    <citation type="submission" date="2019-04" db="EMBL/GenBank/DDBJ databases">
        <title>Sequencing of skin fungus with MAO and IRED activity.</title>
        <authorList>
            <person name="Marsaioli A.J."/>
            <person name="Bonatto J.M.C."/>
            <person name="Reis Junior O."/>
        </authorList>
    </citation>
    <scope>NUCLEOTIDE SEQUENCE</scope>
    <source>
        <strain evidence="3">30M1</strain>
    </source>
</reference>
<dbReference type="GO" id="GO:0009986">
    <property type="term" value="C:cell surface"/>
    <property type="evidence" value="ECO:0007669"/>
    <property type="project" value="UniProtKB-SubCell"/>
</dbReference>
<dbReference type="AlphaFoldDB" id="A0A9P4T3F5"/>
<evidence type="ECO:0000259" key="2">
    <source>
        <dbReference type="PROSITE" id="PS51820"/>
    </source>
</evidence>
<feature type="domain" description="PA14" evidence="2">
    <location>
        <begin position="983"/>
        <end position="1134"/>
    </location>
</feature>
<protein>
    <recommendedName>
        <fullName evidence="2">PA14 domain-containing protein</fullName>
    </recommendedName>
</protein>
<keyword evidence="4" id="KW-1185">Reference proteome</keyword>
<dbReference type="Gene3D" id="2.60.120.1560">
    <property type="match status" value="4"/>
</dbReference>
<evidence type="ECO:0000313" key="4">
    <source>
        <dbReference type="Proteomes" id="UP000801428"/>
    </source>
</evidence>
<dbReference type="Pfam" id="PF10528">
    <property type="entry name" value="GLEYA"/>
    <property type="match status" value="4"/>
</dbReference>
<dbReference type="InterPro" id="IPR051905">
    <property type="entry name" value="S_pombe_Mam3/Map4"/>
</dbReference>
<dbReference type="PROSITE" id="PS51820">
    <property type="entry name" value="PA14"/>
    <property type="match status" value="4"/>
</dbReference>
<dbReference type="PANTHER" id="PTHR31492:SF14">
    <property type="entry name" value="M CELL-TYPE AGGLUTINATION PROTEIN MAM3-RELATED"/>
    <property type="match status" value="1"/>
</dbReference>
<evidence type="ECO:0000256" key="1">
    <source>
        <dbReference type="ARBA" id="ARBA00004241"/>
    </source>
</evidence>
<feature type="domain" description="PA14" evidence="2">
    <location>
        <begin position="336"/>
        <end position="486"/>
    </location>
</feature>
<dbReference type="InterPro" id="IPR037524">
    <property type="entry name" value="PA14/GLEYA"/>
</dbReference>
<sequence length="1136" mass="118267">MARLGDNLIYFVPYQQWYRPTTVTLTATATTGGIASPVVNVILPSCTNTGIRYYDLDNPFLTTLFNPFYPNFVVEYFKNSSLPANYVGYADNINFVLPWTGDSQILSMPQRNNTFTTLVFQGYFAPTLTGVWNFTLFSNDDVTDIWMGPEAYSDWQTSNRLLRGTRGNINSYVANFLAGQYIPLTIVYANGPQTGALQLGITGPDNVYRNSTAGLFKWPSCAGDSFIKYPVNSPSPAPSSTTTITSGSVAFTSVVPTTIGGIATQVAIVGVPTPSTTTITSGSVAFTSIVPTTISGVATQVAVVGVPTPTCTATGLTYNAYTNPFLYPVGAGAADPSYSGFNATYFNGLPASSVLYSGATNNISFNVPAAGGNLYGSPRTFIQTAIVYTGYFVPPVSGTYRLGFSSTDDVGYLWMGLPASAGTWGENNWNVRSTFFAPSTATVSQNFIAGQLYPIVIAVANGGGDGGLQFGIVTPAGSTVTDTTGYFLQPSCSTSGLTLATVQPSTGPGTPSRITITSGSVAFTSTVPTTISGVATQVAIVGVPALSTITITSGASLFTSTSTATVAGVATNVAVVVQPQTPFHIYVTDFSSNVYGYLDLNSSPVLAGTYNVSNTTFAGSSLFYLDAATGQLAASPASGSITQPLYSVQTAGSPNSPLLFSTNQPTANTPVLVGQWPDGTLRLANTANVAQAASLCNGLLFVQPAVTAGCTQVVLSPVYNAVNYTTVTVTSGPTPATRTYGPAGTLVSSGGTVTDFVPAPTCTATGLAYAAYTNPFTGGATNTNPYYTNYNATFFNSAVVGPALYSGVTNNINFNFGTGAGTLYGTPRTLAQTSLVYRGYFRTPSTGTYALNFPLSTLDDIAYVWMGGAVANNTWGESNWNLRATYNVVRGGSLTQNFIAGQLYPIVIEYGNAPGGAVLQINIVTPSGVTVTDTTGYFVQPSCASSGSSIGSSSVDITTCSATGIEWSLHTNAVLGGSTILSPNYSLFVPELYNGATSPPTLAGGIVGNIQLGIAAPATAATLYNQGPYDMTQKAIIFRGYFAANVTGTWTFTFANPDEAAYMWLGPNAVSTWSKANANLFGSLNGAIGTYTISLTAGTLYPIRMVMANAGGAMSFTLQTTDPLNVTLVGHDQMTD</sequence>
<dbReference type="PANTHER" id="PTHR31492">
    <property type="entry name" value="M CELL-TYPE AGGLUTINATION PROTEIN MAM3-RELATED"/>
    <property type="match status" value="1"/>
</dbReference>
<feature type="domain" description="PA14" evidence="2">
    <location>
        <begin position="785"/>
        <end position="937"/>
    </location>
</feature>
<comment type="subcellular location">
    <subcellularLocation>
        <location evidence="1">Cell surface</location>
    </subcellularLocation>
</comment>